<protein>
    <submittedName>
        <fullName evidence="2">Uncharacterized protein</fullName>
    </submittedName>
</protein>
<gene>
    <name evidence="2" type="ORF">A3J58_00195</name>
</gene>
<dbReference type="AlphaFoldDB" id="A0A1G2KWS5"/>
<proteinExistence type="predicted"/>
<sequence length="537" mass="59673">MSEHPFQNTPEADTPESGGHNPEEEALAELAEKIFAFAVELNQYAAHSGPSGPAPGEQADVHTFEVTLQNLKDELASRPDTQTSGAGFRLFIGALTELAQNNLGQDAVGKEAKIFACERLRDHFGMLATIVREGVGRHIYDDYSDVGSALRAVGTVLETSRTYTLPKLFVPAYDFLETNMDSIAQAIRADKDAGPWEFAGKRNNYAEALLPILKVGFRFHPLAGRAAGLAAEIYTEQIRKHDITVMEDAARYLLNSLMVSGGSGLDRDRQEEVFLYEVLRTYDVSPDDFYRRWQDSTYDKPEQFSLGVQKNLLIMQELARQCGEKAIAYLKDHFGIYDFGRYPSEILARQYKTRDVVDAPYGIILNPAGDQDGAFYNDYFLWRELGIQLADLEPPIILRVTEADNKREVGRLALSLAEKYGAARFGIIGGHGNRDGITLGRGGGMYRLELQDAEGKGVQRAGRRLFEEGATIILNTCHGGDEEESIGKRFAAKTDFAIIGANTATSIKTIEVEIRDNKPHFTVEYHEPHATRIHKKA</sequence>
<accession>A0A1G2KWS5</accession>
<feature type="region of interest" description="Disordered" evidence="1">
    <location>
        <begin position="1"/>
        <end position="26"/>
    </location>
</feature>
<name>A0A1G2KWS5_9BACT</name>
<dbReference type="STRING" id="1802274.A3J58_00195"/>
<comment type="caution">
    <text evidence="2">The sequence shown here is derived from an EMBL/GenBank/DDBJ whole genome shotgun (WGS) entry which is preliminary data.</text>
</comment>
<evidence type="ECO:0000256" key="1">
    <source>
        <dbReference type="SAM" id="MobiDB-lite"/>
    </source>
</evidence>
<organism evidence="2 3">
    <name type="scientific">Candidatus Sungbacteria bacterium RIFCSPHIGHO2_02_FULL_52_23</name>
    <dbReference type="NCBI Taxonomy" id="1802274"/>
    <lineage>
        <taxon>Bacteria</taxon>
        <taxon>Candidatus Sungiibacteriota</taxon>
    </lineage>
</organism>
<feature type="compositionally biased region" description="Polar residues" evidence="1">
    <location>
        <begin position="1"/>
        <end position="11"/>
    </location>
</feature>
<dbReference type="Proteomes" id="UP000178510">
    <property type="component" value="Unassembled WGS sequence"/>
</dbReference>
<evidence type="ECO:0000313" key="2">
    <source>
        <dbReference type="EMBL" id="OHA03895.1"/>
    </source>
</evidence>
<evidence type="ECO:0000313" key="3">
    <source>
        <dbReference type="Proteomes" id="UP000178510"/>
    </source>
</evidence>
<reference evidence="2 3" key="1">
    <citation type="journal article" date="2016" name="Nat. Commun.">
        <title>Thousands of microbial genomes shed light on interconnected biogeochemical processes in an aquifer system.</title>
        <authorList>
            <person name="Anantharaman K."/>
            <person name="Brown C.T."/>
            <person name="Hug L.A."/>
            <person name="Sharon I."/>
            <person name="Castelle C.J."/>
            <person name="Probst A.J."/>
            <person name="Thomas B.C."/>
            <person name="Singh A."/>
            <person name="Wilkins M.J."/>
            <person name="Karaoz U."/>
            <person name="Brodie E.L."/>
            <person name="Williams K.H."/>
            <person name="Hubbard S.S."/>
            <person name="Banfield J.F."/>
        </authorList>
    </citation>
    <scope>NUCLEOTIDE SEQUENCE [LARGE SCALE GENOMIC DNA]</scope>
</reference>
<dbReference type="EMBL" id="MHQM01000017">
    <property type="protein sequence ID" value="OHA03895.1"/>
    <property type="molecule type" value="Genomic_DNA"/>
</dbReference>